<proteinExistence type="predicted"/>
<reference evidence="1" key="2">
    <citation type="journal article" date="2015" name="Fish Shellfish Immunol.">
        <title>Early steps in the European eel (Anguilla anguilla)-Vibrio vulnificus interaction in the gills: Role of the RtxA13 toxin.</title>
        <authorList>
            <person name="Callol A."/>
            <person name="Pajuelo D."/>
            <person name="Ebbesson L."/>
            <person name="Teles M."/>
            <person name="MacKenzie S."/>
            <person name="Amaro C."/>
        </authorList>
    </citation>
    <scope>NUCLEOTIDE SEQUENCE</scope>
</reference>
<name>A0A0E9PC14_ANGAN</name>
<reference evidence="1" key="1">
    <citation type="submission" date="2014-11" db="EMBL/GenBank/DDBJ databases">
        <authorList>
            <person name="Amaro Gonzalez C."/>
        </authorList>
    </citation>
    <scope>NUCLEOTIDE SEQUENCE</scope>
</reference>
<accession>A0A0E9PC14</accession>
<sequence length="35" mass="4293">MFIITVNLVLYNVARKCNVKTLARFYFYDPYPYKK</sequence>
<protein>
    <submittedName>
        <fullName evidence="1">Uncharacterized protein</fullName>
    </submittedName>
</protein>
<dbReference type="EMBL" id="GBXM01107214">
    <property type="protein sequence ID" value="JAH01363.1"/>
    <property type="molecule type" value="Transcribed_RNA"/>
</dbReference>
<organism evidence="1">
    <name type="scientific">Anguilla anguilla</name>
    <name type="common">European freshwater eel</name>
    <name type="synonym">Muraena anguilla</name>
    <dbReference type="NCBI Taxonomy" id="7936"/>
    <lineage>
        <taxon>Eukaryota</taxon>
        <taxon>Metazoa</taxon>
        <taxon>Chordata</taxon>
        <taxon>Craniata</taxon>
        <taxon>Vertebrata</taxon>
        <taxon>Euteleostomi</taxon>
        <taxon>Actinopterygii</taxon>
        <taxon>Neopterygii</taxon>
        <taxon>Teleostei</taxon>
        <taxon>Anguilliformes</taxon>
        <taxon>Anguillidae</taxon>
        <taxon>Anguilla</taxon>
    </lineage>
</organism>
<evidence type="ECO:0000313" key="1">
    <source>
        <dbReference type="EMBL" id="JAH01363.1"/>
    </source>
</evidence>
<dbReference type="AlphaFoldDB" id="A0A0E9PC14"/>